<dbReference type="SMART" id="SM00721">
    <property type="entry name" value="BAR"/>
    <property type="match status" value="1"/>
</dbReference>
<dbReference type="InterPro" id="IPR000198">
    <property type="entry name" value="RhoGAP_dom"/>
</dbReference>
<dbReference type="Gene3D" id="1.10.555.10">
    <property type="entry name" value="Rho GTPase activation protein"/>
    <property type="match status" value="1"/>
</dbReference>
<evidence type="ECO:0000256" key="1">
    <source>
        <dbReference type="ARBA" id="ARBA00022468"/>
    </source>
</evidence>
<organism evidence="6">
    <name type="scientific">Spodoptera frugiperda</name>
    <name type="common">Fall armyworm</name>
    <dbReference type="NCBI Taxonomy" id="7108"/>
    <lineage>
        <taxon>Eukaryota</taxon>
        <taxon>Metazoa</taxon>
        <taxon>Ecdysozoa</taxon>
        <taxon>Arthropoda</taxon>
        <taxon>Hexapoda</taxon>
        <taxon>Insecta</taxon>
        <taxon>Pterygota</taxon>
        <taxon>Neoptera</taxon>
        <taxon>Endopterygota</taxon>
        <taxon>Lepidoptera</taxon>
        <taxon>Glossata</taxon>
        <taxon>Ditrysia</taxon>
        <taxon>Noctuoidea</taxon>
        <taxon>Noctuidae</taxon>
        <taxon>Amphipyrinae</taxon>
        <taxon>Spodoptera</taxon>
    </lineage>
</organism>
<dbReference type="InterPro" id="IPR008936">
    <property type="entry name" value="Rho_GTPase_activation_prot"/>
</dbReference>
<evidence type="ECO:0000313" key="6">
    <source>
        <dbReference type="EMBL" id="SOQ43988.1"/>
    </source>
</evidence>
<dbReference type="FunFam" id="1.10.555.10:FF:000001">
    <property type="entry name" value="Rho GTPase activating protein 44"/>
    <property type="match status" value="1"/>
</dbReference>
<evidence type="ECO:0000256" key="3">
    <source>
        <dbReference type="SAM" id="Coils"/>
    </source>
</evidence>
<dbReference type="Pfam" id="PF00620">
    <property type="entry name" value="RhoGAP"/>
    <property type="match status" value="1"/>
</dbReference>
<gene>
    <name evidence="6" type="ORF">SFRICE_005560</name>
</gene>
<dbReference type="InterPro" id="IPR004148">
    <property type="entry name" value="BAR_dom"/>
</dbReference>
<feature type="compositionally biased region" description="Basic and acidic residues" evidence="4">
    <location>
        <begin position="630"/>
        <end position="669"/>
    </location>
</feature>
<dbReference type="InterPro" id="IPR047165">
    <property type="entry name" value="RHG17/44/SH3BP1-like"/>
</dbReference>
<proteinExistence type="predicted"/>
<keyword evidence="3" id="KW-0175">Coiled coil</keyword>
<name>A0A2H1VT66_SPOFR</name>
<keyword evidence="1" id="KW-0343">GTPase activation</keyword>
<feature type="region of interest" description="Disordered" evidence="4">
    <location>
        <begin position="534"/>
        <end position="610"/>
    </location>
</feature>
<dbReference type="Gene3D" id="1.20.1270.60">
    <property type="entry name" value="Arfaptin homology (AH) domain/BAR domain"/>
    <property type="match status" value="1"/>
</dbReference>
<dbReference type="PANTHER" id="PTHR14130:SF14">
    <property type="entry name" value="RHO GTPASE-ACTIVATING PROTEIN 92B"/>
    <property type="match status" value="1"/>
</dbReference>
<dbReference type="GO" id="GO:0035020">
    <property type="term" value="P:regulation of Rac protein signal transduction"/>
    <property type="evidence" value="ECO:0007669"/>
    <property type="project" value="TreeGrafter"/>
</dbReference>
<reference evidence="6" key="1">
    <citation type="submission" date="2016-07" db="EMBL/GenBank/DDBJ databases">
        <authorList>
            <person name="Bretaudeau A."/>
        </authorList>
    </citation>
    <scope>NUCLEOTIDE SEQUENCE</scope>
    <source>
        <strain evidence="6">Rice</strain>
        <tissue evidence="6">Whole body</tissue>
    </source>
</reference>
<feature type="coiled-coil region" evidence="3">
    <location>
        <begin position="22"/>
        <end position="49"/>
    </location>
</feature>
<dbReference type="PROSITE" id="PS50238">
    <property type="entry name" value="RHOGAP"/>
    <property type="match status" value="1"/>
</dbReference>
<dbReference type="GO" id="GO:0005737">
    <property type="term" value="C:cytoplasm"/>
    <property type="evidence" value="ECO:0007669"/>
    <property type="project" value="InterPro"/>
</dbReference>
<feature type="compositionally biased region" description="Low complexity" evidence="4">
    <location>
        <begin position="923"/>
        <end position="945"/>
    </location>
</feature>
<dbReference type="Pfam" id="PF03114">
    <property type="entry name" value="BAR"/>
    <property type="match status" value="1"/>
</dbReference>
<dbReference type="AlphaFoldDB" id="A0A2H1VT66"/>
<sequence length="951" mass="104470">MRKQFYKVKQLADQTFSRSGKAEGLTDELQTADRKVEHLRNALQLVSKRLSTGAGSTQGQDPAAREKRLKKLPEYLLGLSMCEASNFDDDDSILKYILYECGKTEKFLANEIAEHELKVEQLVCAPLTTISDQDLPAIMKAKKHLNRLMSEKESATSRYHHLERQKEENPTKLNAAREELEDVGIRVEAARDALAADMFALVAKEAQLAHTLLQYVKLQRAYHESALHSLQDTVPELERFINDSSVKPVFGYPLEEHLRVTNRSIAFPIELCVCTLHELALNEEGLFRIAGGTSKVRRMKLSLDAGLFNVPLPRDYRDMHVVASVLKSYLRELPEPLLTYRLYENFVNASRQPSEQTRLNAIWEAIHLLPEANFQNLRYLIKFLSTLTQNQSTNKMTPSNLAIVIAPNLLWAADESTFDMNITTAVNCIVELLIKHADWFYKDDINFFISFTKEDLLPDQCEYGFSPNFVHGMNQTAALSQEPANGDYGSMSRSMFDYNHQSLGKVSDGGGRHSRSNSHDTSLILLENDIKKAQSNSSLSDQSSPPHGSPKPIMRRKNKPLAPVPPNFTPDKNKRVEPQPPAQEVVKEQASTKIDNDKPAKPPRPVISDSGKVISGVQTINRSTYRQNRAMKEEAARSGSREHLADTRRQSLELDKDKIDVLKPPEPGKESTLVVKNVTAQTGIVSRMKVVGDAFSGPASLGAERPAPTADKVIAARLQPIAKPAGQAPPRPVAAPRTIVPALADPAAAVLPAPAGSAPEPSDVQLRHKPAVPERPATLRPQSFRAPRSSLTDAPDIAPTVLERTHIYTVDKQHPTVIQVGASAVSAADKEVDEVPRATVQRTHSSGGRDGELEEPRSLCVASRQLSQSEGDITECPSPRPQPSRPPRPLVPAPPPPVSGPAAQAPPAPAPQAVQPAPPVPAAQPAQPAQLAQPVPQAAPVAQPLRESTDL</sequence>
<dbReference type="EMBL" id="ODYU01004284">
    <property type="protein sequence ID" value="SOQ43988.1"/>
    <property type="molecule type" value="Genomic_DNA"/>
</dbReference>
<feature type="compositionally biased region" description="Low complexity" evidence="4">
    <location>
        <begin position="535"/>
        <end position="546"/>
    </location>
</feature>
<evidence type="ECO:0000259" key="5">
    <source>
        <dbReference type="PROSITE" id="PS50238"/>
    </source>
</evidence>
<dbReference type="InterPro" id="IPR027267">
    <property type="entry name" value="AH/BAR_dom_sf"/>
</dbReference>
<feature type="domain" description="Rho-GAP" evidence="5">
    <location>
        <begin position="252"/>
        <end position="441"/>
    </location>
</feature>
<feature type="region of interest" description="Disordered" evidence="4">
    <location>
        <begin position="827"/>
        <end position="951"/>
    </location>
</feature>
<dbReference type="GO" id="GO:0032956">
    <property type="term" value="P:regulation of actin cytoskeleton organization"/>
    <property type="evidence" value="ECO:0007669"/>
    <property type="project" value="TreeGrafter"/>
</dbReference>
<dbReference type="SMART" id="SM00324">
    <property type="entry name" value="RhoGAP"/>
    <property type="match status" value="1"/>
</dbReference>
<dbReference type="PANTHER" id="PTHR14130">
    <property type="entry name" value="3BP-1 RELATED RHOGAP"/>
    <property type="match status" value="1"/>
</dbReference>
<dbReference type="SUPFAM" id="SSF103657">
    <property type="entry name" value="BAR/IMD domain-like"/>
    <property type="match status" value="1"/>
</dbReference>
<dbReference type="GO" id="GO:0007165">
    <property type="term" value="P:signal transduction"/>
    <property type="evidence" value="ECO:0007669"/>
    <property type="project" value="InterPro"/>
</dbReference>
<evidence type="ECO:0000256" key="4">
    <source>
        <dbReference type="SAM" id="MobiDB-lite"/>
    </source>
</evidence>
<dbReference type="SUPFAM" id="SSF48350">
    <property type="entry name" value="GTPase activation domain, GAP"/>
    <property type="match status" value="1"/>
</dbReference>
<feature type="region of interest" description="Disordered" evidence="4">
    <location>
        <begin position="773"/>
        <end position="792"/>
    </location>
</feature>
<feature type="compositionally biased region" description="Pro residues" evidence="4">
    <location>
        <begin position="878"/>
        <end position="922"/>
    </location>
</feature>
<dbReference type="GO" id="GO:0005096">
    <property type="term" value="F:GTPase activator activity"/>
    <property type="evidence" value="ECO:0007669"/>
    <property type="project" value="UniProtKB-KW"/>
</dbReference>
<evidence type="ECO:0000256" key="2">
    <source>
        <dbReference type="ARBA" id="ARBA00022553"/>
    </source>
</evidence>
<feature type="region of interest" description="Disordered" evidence="4">
    <location>
        <begin position="152"/>
        <end position="171"/>
    </location>
</feature>
<accession>A0A2H1VT66</accession>
<protein>
    <submittedName>
        <fullName evidence="6">SFRICE_005560</fullName>
    </submittedName>
</protein>
<feature type="region of interest" description="Disordered" evidence="4">
    <location>
        <begin position="626"/>
        <end position="669"/>
    </location>
</feature>
<dbReference type="CDD" id="cd07595">
    <property type="entry name" value="BAR_RhoGAP_Rich-like"/>
    <property type="match status" value="1"/>
</dbReference>
<keyword evidence="2" id="KW-0597">Phosphoprotein</keyword>
<feature type="compositionally biased region" description="Basic and acidic residues" evidence="4">
    <location>
        <begin position="847"/>
        <end position="857"/>
    </location>
</feature>